<dbReference type="OrthoDB" id="2448701at2759"/>
<feature type="coiled-coil region" evidence="1">
    <location>
        <begin position="123"/>
        <end position="165"/>
    </location>
</feature>
<dbReference type="Proteomes" id="UP000749646">
    <property type="component" value="Unassembled WGS sequence"/>
</dbReference>
<evidence type="ECO:0000313" key="2">
    <source>
        <dbReference type="EMBL" id="KAF9994864.1"/>
    </source>
</evidence>
<accession>A0A9P6SS01</accession>
<organism evidence="2 3">
    <name type="scientific">Modicella reniformis</name>
    <dbReference type="NCBI Taxonomy" id="1440133"/>
    <lineage>
        <taxon>Eukaryota</taxon>
        <taxon>Fungi</taxon>
        <taxon>Fungi incertae sedis</taxon>
        <taxon>Mucoromycota</taxon>
        <taxon>Mortierellomycotina</taxon>
        <taxon>Mortierellomycetes</taxon>
        <taxon>Mortierellales</taxon>
        <taxon>Mortierellaceae</taxon>
        <taxon>Modicella</taxon>
    </lineage>
</organism>
<keyword evidence="3" id="KW-1185">Reference proteome</keyword>
<dbReference type="AlphaFoldDB" id="A0A9P6SS01"/>
<reference evidence="2" key="1">
    <citation type="journal article" date="2020" name="Fungal Divers.">
        <title>Resolving the Mortierellaceae phylogeny through synthesis of multi-gene phylogenetics and phylogenomics.</title>
        <authorList>
            <person name="Vandepol N."/>
            <person name="Liber J."/>
            <person name="Desiro A."/>
            <person name="Na H."/>
            <person name="Kennedy M."/>
            <person name="Barry K."/>
            <person name="Grigoriev I.V."/>
            <person name="Miller A.N."/>
            <person name="O'Donnell K."/>
            <person name="Stajich J.E."/>
            <person name="Bonito G."/>
        </authorList>
    </citation>
    <scope>NUCLEOTIDE SEQUENCE</scope>
    <source>
        <strain evidence="2">MES-2147</strain>
    </source>
</reference>
<keyword evidence="1" id="KW-0175">Coiled coil</keyword>
<evidence type="ECO:0000313" key="3">
    <source>
        <dbReference type="Proteomes" id="UP000749646"/>
    </source>
</evidence>
<gene>
    <name evidence="2" type="ORF">BGZ65_009493</name>
</gene>
<dbReference type="EMBL" id="JAAAHW010001474">
    <property type="protein sequence ID" value="KAF9994864.1"/>
    <property type="molecule type" value="Genomic_DNA"/>
</dbReference>
<name>A0A9P6SS01_9FUNG</name>
<proteinExistence type="predicted"/>
<evidence type="ECO:0000256" key="1">
    <source>
        <dbReference type="SAM" id="Coils"/>
    </source>
</evidence>
<sequence>MTEIHPLYKELQRQIDVLEGERKVLNEQFALLPESSSTPSPGSREAPLRIINVLTAQLWYQSNYTPSKFRQLLVSEEQARGQKVYNLHMAQVPLGFTAEQKIQLAEVQKEERIRLAEIAKDEKTRLAEIAKEEKVRLSELEKEDRRQTNEIAKDGRIRLEELEKQDRERQLQLEADKIKFETEVRKQEIAANADKAKRDVKLKKLELDDEADKRRAEAVVKRLALDAVFEAKMEAEK</sequence>
<protein>
    <submittedName>
        <fullName evidence="2">Uncharacterized protein</fullName>
    </submittedName>
</protein>
<feature type="non-terminal residue" evidence="2">
    <location>
        <position position="237"/>
    </location>
</feature>
<comment type="caution">
    <text evidence="2">The sequence shown here is derived from an EMBL/GenBank/DDBJ whole genome shotgun (WGS) entry which is preliminary data.</text>
</comment>